<sequence length="478" mass="55758">MQNETRQCQNCKQNFVIESDDFAFYEKIKVPPPTWCPECRARLRLSFRNERAFYKRPCDKCKQDKVSMYSPNKPYTVWCYDCWFSDNWNALDYGRPYDHNRPFLEQLNDLLKAVPKISLIYVRSPGSNYTNISADNKNCYMIVESSDNENCINCYWIQLSKDLVDCSFTNKVELSYEADDCYDCHNLRFSKGCHSCLDSLFLLDCRGCTNCLGCVNLRQQQYHIFNEPYLKEEYKKKLESFKLNTHSGIENFKKEFAKFILKNPRKYAEIVQATNSTGNYIKNAKNCQSCFHCYDSEDCRYGVHTWRGAKDCLDVDTAGRSAELIYNSINAGIETSRHIATNLCWSSTFADYSTYCFNCNHVLGCMGLRKKDYCILNKQYDKETYEKLSVEIISLMTERGEWGDFLLPNMSAFGYNETAAHEQFSLSKEEALAQGFKWEDTPRGTYGKETIDWKIFPDSINDLPENFDAGKEVFICFE</sequence>
<evidence type="ECO:0000313" key="2">
    <source>
        <dbReference type="Proteomes" id="UP000177195"/>
    </source>
</evidence>
<feature type="non-terminal residue" evidence="1">
    <location>
        <position position="478"/>
    </location>
</feature>
<protein>
    <recommendedName>
        <fullName evidence="3">Zinc-binding domain-containing protein</fullName>
    </recommendedName>
</protein>
<gene>
    <name evidence="1" type="ORF">A3I25_02150</name>
</gene>
<dbReference type="AlphaFoldDB" id="A0A1F6XU53"/>
<name>A0A1F6XU53_9BACT</name>
<reference evidence="1 2" key="1">
    <citation type="journal article" date="2016" name="Nat. Commun.">
        <title>Thousands of microbial genomes shed light on interconnected biogeochemical processes in an aquifer system.</title>
        <authorList>
            <person name="Anantharaman K."/>
            <person name="Brown C.T."/>
            <person name="Hug L.A."/>
            <person name="Sharon I."/>
            <person name="Castelle C.J."/>
            <person name="Probst A.J."/>
            <person name="Thomas B.C."/>
            <person name="Singh A."/>
            <person name="Wilkins M.J."/>
            <person name="Karaoz U."/>
            <person name="Brodie E.L."/>
            <person name="Williams K.H."/>
            <person name="Hubbard S.S."/>
            <person name="Banfield J.F."/>
        </authorList>
    </citation>
    <scope>NUCLEOTIDE SEQUENCE [LARGE SCALE GENOMIC DNA]</scope>
</reference>
<organism evidence="1 2">
    <name type="scientific">Candidatus Nomurabacteria bacterium RIFCSPLOWO2_02_FULL_42_17</name>
    <dbReference type="NCBI Taxonomy" id="1801789"/>
    <lineage>
        <taxon>Bacteria</taxon>
        <taxon>Candidatus Nomuraibacteriota</taxon>
    </lineage>
</organism>
<evidence type="ECO:0008006" key="3">
    <source>
        <dbReference type="Google" id="ProtNLM"/>
    </source>
</evidence>
<accession>A0A1F6XU53</accession>
<comment type="caution">
    <text evidence="1">The sequence shown here is derived from an EMBL/GenBank/DDBJ whole genome shotgun (WGS) entry which is preliminary data.</text>
</comment>
<proteinExistence type="predicted"/>
<dbReference type="Proteomes" id="UP000177195">
    <property type="component" value="Unassembled WGS sequence"/>
</dbReference>
<evidence type="ECO:0000313" key="1">
    <source>
        <dbReference type="EMBL" id="OGI97613.1"/>
    </source>
</evidence>
<dbReference type="EMBL" id="MFVN01000004">
    <property type="protein sequence ID" value="OGI97613.1"/>
    <property type="molecule type" value="Genomic_DNA"/>
</dbReference>